<dbReference type="AlphaFoldDB" id="A0A6I1MP70"/>
<accession>A0A6I1MP70</accession>
<proteinExistence type="predicted"/>
<dbReference type="OrthoDB" id="1911213at2"/>
<evidence type="ECO:0000313" key="1">
    <source>
        <dbReference type="EMBL" id="MPQ44864.1"/>
    </source>
</evidence>
<dbReference type="EMBL" id="WHJC01000342">
    <property type="protein sequence ID" value="MPQ44864.1"/>
    <property type="molecule type" value="Genomic_DNA"/>
</dbReference>
<sequence length="276" mass="31972">MRKISLSICLMLLVTLFIGCRVQNDTSLSLKENRITELPKIVDFENYIIEIEDIQLFKECILLQYSITSKDGSSISNKDISVNFKLKNNTVYGGGNFEILTEQLSKDKIRSYSQFIIAAKSTDWIDIDFFIDVQRPGLNEEPNIGSYHLKENKNDYEYINKKVSIDGIDFIIKSIANFEFGSLLNFYTKNLDNDLNYSIKLKSNNYINTYPIILLLTFEKNILKDLNLTENYNDFDKKITIGSSPLIYLKEDINANNFELYLVNNTTNTEVLIYKK</sequence>
<keyword evidence="2" id="KW-1185">Reference proteome</keyword>
<dbReference type="PROSITE" id="PS51257">
    <property type="entry name" value="PROKAR_LIPOPROTEIN"/>
    <property type="match status" value="1"/>
</dbReference>
<evidence type="ECO:0008006" key="3">
    <source>
        <dbReference type="Google" id="ProtNLM"/>
    </source>
</evidence>
<evidence type="ECO:0000313" key="2">
    <source>
        <dbReference type="Proteomes" id="UP000430345"/>
    </source>
</evidence>
<comment type="caution">
    <text evidence="1">The sequence shown here is derived from an EMBL/GenBank/DDBJ whole genome shotgun (WGS) entry which is preliminary data.</text>
</comment>
<reference evidence="1 2" key="1">
    <citation type="submission" date="2019-10" db="EMBL/GenBank/DDBJ databases">
        <title>The Genome Sequence of Clostridium tarantellae Isolated from Fish Brain.</title>
        <authorList>
            <person name="Bano L."/>
            <person name="Kiel M."/>
            <person name="Sales G."/>
            <person name="Doxey A.C."/>
            <person name="Mansfield M.J."/>
            <person name="Schiavone M."/>
            <person name="Rossetto O."/>
            <person name="Pirazzini M."/>
            <person name="Dobrindt U."/>
            <person name="Montecucco C."/>
        </authorList>
    </citation>
    <scope>NUCLEOTIDE SEQUENCE [LARGE SCALE GENOMIC DNA]</scope>
    <source>
        <strain evidence="1 2">DSM 3997</strain>
    </source>
</reference>
<organism evidence="1 2">
    <name type="scientific">Clostridium tarantellae</name>
    <dbReference type="NCBI Taxonomy" id="39493"/>
    <lineage>
        <taxon>Bacteria</taxon>
        <taxon>Bacillati</taxon>
        <taxon>Bacillota</taxon>
        <taxon>Clostridia</taxon>
        <taxon>Eubacteriales</taxon>
        <taxon>Clostridiaceae</taxon>
        <taxon>Clostridium</taxon>
    </lineage>
</organism>
<name>A0A6I1MP70_9CLOT</name>
<dbReference type="RefSeq" id="WP_152891699.1">
    <property type="nucleotide sequence ID" value="NZ_WHJC01000342.1"/>
</dbReference>
<gene>
    <name evidence="1" type="ORF">GBZ86_14075</name>
</gene>
<dbReference type="Proteomes" id="UP000430345">
    <property type="component" value="Unassembled WGS sequence"/>
</dbReference>
<protein>
    <recommendedName>
        <fullName evidence="3">Lipoprotein</fullName>
    </recommendedName>
</protein>